<proteinExistence type="predicted"/>
<reference evidence="2 3" key="1">
    <citation type="submission" date="2020-08" db="EMBL/GenBank/DDBJ databases">
        <title>Sequencing the genomes of 1000 actinobacteria strains.</title>
        <authorList>
            <person name="Klenk H.-P."/>
        </authorList>
    </citation>
    <scope>NUCLEOTIDE SEQUENCE [LARGE SCALE GENOMIC DNA]</scope>
    <source>
        <strain evidence="2 3">DSM 40084</strain>
    </source>
</reference>
<dbReference type="Proteomes" id="UP000590647">
    <property type="component" value="Unassembled WGS sequence"/>
</dbReference>
<name>A0A7W9LQ60_9ACTN</name>
<evidence type="ECO:0000313" key="2">
    <source>
        <dbReference type="EMBL" id="MBB5792100.1"/>
    </source>
</evidence>
<feature type="compositionally biased region" description="Polar residues" evidence="1">
    <location>
        <begin position="27"/>
        <end position="36"/>
    </location>
</feature>
<evidence type="ECO:0000256" key="1">
    <source>
        <dbReference type="SAM" id="MobiDB-lite"/>
    </source>
</evidence>
<feature type="compositionally biased region" description="Low complexity" evidence="1">
    <location>
        <begin position="1"/>
        <end position="19"/>
    </location>
</feature>
<keyword evidence="3" id="KW-1185">Reference proteome</keyword>
<feature type="region of interest" description="Disordered" evidence="1">
    <location>
        <begin position="1"/>
        <end position="82"/>
    </location>
</feature>
<dbReference type="AlphaFoldDB" id="A0A7W9LQ60"/>
<organism evidence="2 3">
    <name type="scientific">Streptomyces caelestis</name>
    <dbReference type="NCBI Taxonomy" id="36816"/>
    <lineage>
        <taxon>Bacteria</taxon>
        <taxon>Bacillati</taxon>
        <taxon>Actinomycetota</taxon>
        <taxon>Actinomycetes</taxon>
        <taxon>Kitasatosporales</taxon>
        <taxon>Streptomycetaceae</taxon>
        <taxon>Streptomyces</taxon>
    </lineage>
</organism>
<protein>
    <submittedName>
        <fullName evidence="2">Uncharacterized protein</fullName>
    </submittedName>
</protein>
<comment type="caution">
    <text evidence="2">The sequence shown here is derived from an EMBL/GenBank/DDBJ whole genome shotgun (WGS) entry which is preliminary data.</text>
</comment>
<evidence type="ECO:0000313" key="3">
    <source>
        <dbReference type="Proteomes" id="UP000590647"/>
    </source>
</evidence>
<dbReference type="EMBL" id="JACHNE010000001">
    <property type="protein sequence ID" value="MBB5792100.1"/>
    <property type="molecule type" value="Genomic_DNA"/>
</dbReference>
<accession>A0A7W9LQ60</accession>
<sequence>MTGPTAKPAAKAAAKMPMAWARRRESGNSSLSTASAEGSRVAPATPMSARQAMRSSGAGANAAPAEPSPNTVAPIINSFSRP</sequence>
<gene>
    <name evidence="2" type="ORF">HDA41_000064</name>
</gene>